<dbReference type="EMBL" id="FQ790344">
    <property type="protein sequence ID" value="CCD52587.1"/>
    <property type="molecule type" value="Genomic_DNA"/>
</dbReference>
<feature type="region of interest" description="Disordered" evidence="1">
    <location>
        <begin position="1"/>
        <end position="112"/>
    </location>
</feature>
<feature type="compositionally biased region" description="Basic and acidic residues" evidence="1">
    <location>
        <begin position="73"/>
        <end position="96"/>
    </location>
</feature>
<dbReference type="OrthoDB" id="3524889at2759"/>
<gene>
    <name evidence="2" type="ORF">BofuT4_P000340.1</name>
</gene>
<dbReference type="Proteomes" id="UP000008177">
    <property type="component" value="Unplaced contigs"/>
</dbReference>
<evidence type="ECO:0000313" key="3">
    <source>
        <dbReference type="Proteomes" id="UP000008177"/>
    </source>
</evidence>
<protein>
    <submittedName>
        <fullName evidence="2">Uncharacterized protein</fullName>
    </submittedName>
</protein>
<sequence length="261" mass="30976">MRNLFPHPQTFFPSRSRQTSNTSRPYHRVPGWYYHPESTSSPIKLSSEDVSSSRRRRRQQSNSYEYSPSLSARKGEKTRSRRRDEADFSRRGRAEAFSKQYGEGSGVFATPLNGRKSIENMEREREVEMEMEIQRRIDGMTELQDAICREQERIEDEWRFLERAWEVLGERRDAERWRERGFKEWMLAERSLSEGSGRVGSDRSGQNGRQYRWWNEGRWEDPEAGSPDTRANLSFEIKIELMVSDDKPVCLCYQELRNQLV</sequence>
<evidence type="ECO:0000256" key="1">
    <source>
        <dbReference type="SAM" id="MobiDB-lite"/>
    </source>
</evidence>
<proteinExistence type="predicted"/>
<feature type="compositionally biased region" description="Polar residues" evidence="1">
    <location>
        <begin position="11"/>
        <end position="24"/>
    </location>
</feature>
<dbReference type="AlphaFoldDB" id="G2YLT9"/>
<dbReference type="InParanoid" id="G2YLT9"/>
<accession>G2YLT9</accession>
<organism evidence="2 3">
    <name type="scientific">Botryotinia fuckeliana (strain T4)</name>
    <name type="common">Noble rot fungus</name>
    <name type="synonym">Botrytis cinerea</name>
    <dbReference type="NCBI Taxonomy" id="999810"/>
    <lineage>
        <taxon>Eukaryota</taxon>
        <taxon>Fungi</taxon>
        <taxon>Dikarya</taxon>
        <taxon>Ascomycota</taxon>
        <taxon>Pezizomycotina</taxon>
        <taxon>Leotiomycetes</taxon>
        <taxon>Helotiales</taxon>
        <taxon>Sclerotiniaceae</taxon>
        <taxon>Botrytis</taxon>
    </lineage>
</organism>
<reference evidence="3" key="1">
    <citation type="journal article" date="2011" name="PLoS Genet.">
        <title>Genomic analysis of the necrotrophic fungal pathogens Sclerotinia sclerotiorum and Botrytis cinerea.</title>
        <authorList>
            <person name="Amselem J."/>
            <person name="Cuomo C.A."/>
            <person name="van Kan J.A."/>
            <person name="Viaud M."/>
            <person name="Benito E.P."/>
            <person name="Couloux A."/>
            <person name="Coutinho P.M."/>
            <person name="de Vries R.P."/>
            <person name="Dyer P.S."/>
            <person name="Fillinger S."/>
            <person name="Fournier E."/>
            <person name="Gout L."/>
            <person name="Hahn M."/>
            <person name="Kohn L."/>
            <person name="Lapalu N."/>
            <person name="Plummer K.M."/>
            <person name="Pradier J.M."/>
            <person name="Quevillon E."/>
            <person name="Sharon A."/>
            <person name="Simon A."/>
            <person name="ten Have A."/>
            <person name="Tudzynski B."/>
            <person name="Tudzynski P."/>
            <person name="Wincker P."/>
            <person name="Andrew M."/>
            <person name="Anthouard V."/>
            <person name="Beever R.E."/>
            <person name="Beffa R."/>
            <person name="Benoit I."/>
            <person name="Bouzid O."/>
            <person name="Brault B."/>
            <person name="Chen Z."/>
            <person name="Choquer M."/>
            <person name="Collemare J."/>
            <person name="Cotton P."/>
            <person name="Danchin E.G."/>
            <person name="Da Silva C."/>
            <person name="Gautier A."/>
            <person name="Giraud C."/>
            <person name="Giraud T."/>
            <person name="Gonzalez C."/>
            <person name="Grossetete S."/>
            <person name="Guldener U."/>
            <person name="Henrissat B."/>
            <person name="Howlett B.J."/>
            <person name="Kodira C."/>
            <person name="Kretschmer M."/>
            <person name="Lappartient A."/>
            <person name="Leroch M."/>
            <person name="Levis C."/>
            <person name="Mauceli E."/>
            <person name="Neuveglise C."/>
            <person name="Oeser B."/>
            <person name="Pearson M."/>
            <person name="Poulain J."/>
            <person name="Poussereau N."/>
            <person name="Quesneville H."/>
            <person name="Rascle C."/>
            <person name="Schumacher J."/>
            <person name="Segurens B."/>
            <person name="Sexton A."/>
            <person name="Silva E."/>
            <person name="Sirven C."/>
            <person name="Soanes D.M."/>
            <person name="Talbot N.J."/>
            <person name="Templeton M."/>
            <person name="Yandava C."/>
            <person name="Yarden O."/>
            <person name="Zeng Q."/>
            <person name="Rollins J.A."/>
            <person name="Lebrun M.H."/>
            <person name="Dickman M."/>
        </authorList>
    </citation>
    <scope>NUCLEOTIDE SEQUENCE [LARGE SCALE GENOMIC DNA]</scope>
    <source>
        <strain evidence="3">T4</strain>
    </source>
</reference>
<name>G2YLT9_BOTF4</name>
<evidence type="ECO:0000313" key="2">
    <source>
        <dbReference type="EMBL" id="CCD52587.1"/>
    </source>
</evidence>
<dbReference type="HOGENOM" id="CLU_1189749_0_0_1"/>